<dbReference type="GO" id="GO:0005975">
    <property type="term" value="P:carbohydrate metabolic process"/>
    <property type="evidence" value="ECO:0007669"/>
    <property type="project" value="InterPro"/>
</dbReference>
<name>A0A7W7K2D7_9SPHN</name>
<feature type="domain" description="Alpha fucosidase A-like C-terminal" evidence="2">
    <location>
        <begin position="702"/>
        <end position="762"/>
    </location>
</feature>
<evidence type="ECO:0000313" key="5">
    <source>
        <dbReference type="Proteomes" id="UP000575241"/>
    </source>
</evidence>
<keyword evidence="4" id="KW-0326">Glycosidase</keyword>
<gene>
    <name evidence="4" type="ORF">HNP52_002496</name>
</gene>
<sequence>MRDWAFDRRGAMGLFAVAGAALAVPRARAKRAAAAANLLWYEQPAKEWTEALPIGNGRIGAMVFGGIGEERLQLNEDTLWAGSPYDPVNPAAKAALPEVRRLIFEGRFAEAEKLANEKLMATPLRQAAYQTIGSLGIAMPGLDAARATGYRRSLDLDAALAETVFAIDGVTHRRRVIASPVDQVIAVELGASRPGAVSCRLSFTSPEKKWTVRAEGNALVLSGQNDPHGAIAGALRFEARVEVEARGGRVRAEGDALVVEGADGVTLRIAMATSYKRYDDVSGDPVAITTRQIAAARGKGFAALAAATAAEHRRLFRRVTLDLGSTPAAALPTDRRIRESESSDDPALAALYFQYARYLLICASRPGTQAANLQGIWNDKPSPPWGSKYTININTEMNYWPAHTTNLAECAEPLVQLVREIAETGAKTARDMYGARGWVCHHNTDLWRATAPIDGAKYGLWPMGGAWLCTHLWERYEYAPDRAYLESIWPILAGACRFFLDTLQVDTATGHLVTNPSLSPENGHGHGSSLIFAPTMDSQILRDLFDQTIAAAGVLGRDAALVREIEAAGGKLPPMRVGRQGQLQEWPFDWDGDAEDVHHRHVSHLYGLYPSHQIDPERTPELAAAAKRSLEIRGDKATGWATAWRINLWARLRDGDHAHGILKFLLGPERTYPNMFDAHPPFQIDGNFGGAAGIVEMLVQNRGARIDLLPALPGAWPEGRVSGLRTRGGCTIDLAWRDGKLEQARLRGTLAGTREVHLGGKVRSVRIVPGREVRLSARDFA</sequence>
<feature type="domain" description="Glycosyl hydrolase family 95 N-terminal" evidence="1">
    <location>
        <begin position="39"/>
        <end position="277"/>
    </location>
</feature>
<dbReference type="PANTHER" id="PTHR31084:SF0">
    <property type="entry name" value="ALPHA-L-FUCOSIDASE 2"/>
    <property type="match status" value="1"/>
</dbReference>
<dbReference type="InterPro" id="IPR006311">
    <property type="entry name" value="TAT_signal"/>
</dbReference>
<protein>
    <submittedName>
        <fullName evidence="4">Alpha-L-fucosidase 2</fullName>
        <ecNumber evidence="4">3.2.1.51</ecNumber>
    </submittedName>
</protein>
<dbReference type="EC" id="3.2.1.51" evidence="4"/>
<comment type="caution">
    <text evidence="4">The sequence shown here is derived from an EMBL/GenBank/DDBJ whole genome shotgun (WGS) entry which is preliminary data.</text>
</comment>
<dbReference type="InterPro" id="IPR012341">
    <property type="entry name" value="6hp_glycosidase-like_sf"/>
</dbReference>
<dbReference type="SUPFAM" id="SSF48208">
    <property type="entry name" value="Six-hairpin glycosidases"/>
    <property type="match status" value="1"/>
</dbReference>
<evidence type="ECO:0000259" key="1">
    <source>
        <dbReference type="Pfam" id="PF14498"/>
    </source>
</evidence>
<accession>A0A7W7K2D7</accession>
<keyword evidence="5" id="KW-1185">Reference proteome</keyword>
<dbReference type="InterPro" id="IPR027414">
    <property type="entry name" value="GH95_N_dom"/>
</dbReference>
<evidence type="ECO:0000259" key="2">
    <source>
        <dbReference type="Pfam" id="PF21307"/>
    </source>
</evidence>
<dbReference type="EMBL" id="JACHLN010000002">
    <property type="protein sequence ID" value="MBB4839427.1"/>
    <property type="molecule type" value="Genomic_DNA"/>
</dbReference>
<dbReference type="Pfam" id="PF21307">
    <property type="entry name" value="Glyco_hydro_95_C"/>
    <property type="match status" value="1"/>
</dbReference>
<dbReference type="InterPro" id="IPR008928">
    <property type="entry name" value="6-hairpin_glycosidase_sf"/>
</dbReference>
<evidence type="ECO:0000259" key="3">
    <source>
        <dbReference type="Pfam" id="PF22124"/>
    </source>
</evidence>
<keyword evidence="4" id="KW-0378">Hydrolase</keyword>
<evidence type="ECO:0000313" key="4">
    <source>
        <dbReference type="EMBL" id="MBB4839427.1"/>
    </source>
</evidence>
<dbReference type="PROSITE" id="PS51318">
    <property type="entry name" value="TAT"/>
    <property type="match status" value="1"/>
</dbReference>
<dbReference type="GO" id="GO:0004560">
    <property type="term" value="F:alpha-L-fucosidase activity"/>
    <property type="evidence" value="ECO:0007669"/>
    <property type="project" value="UniProtKB-EC"/>
</dbReference>
<dbReference type="PANTHER" id="PTHR31084">
    <property type="entry name" value="ALPHA-L-FUCOSIDASE 2"/>
    <property type="match status" value="1"/>
</dbReference>
<organism evidence="4 5">
    <name type="scientific">Sphingomonas kyeonggiensis</name>
    <dbReference type="NCBI Taxonomy" id="1268553"/>
    <lineage>
        <taxon>Bacteria</taxon>
        <taxon>Pseudomonadati</taxon>
        <taxon>Pseudomonadota</taxon>
        <taxon>Alphaproteobacteria</taxon>
        <taxon>Sphingomonadales</taxon>
        <taxon>Sphingomonadaceae</taxon>
        <taxon>Sphingomonas</taxon>
    </lineage>
</organism>
<reference evidence="4 5" key="1">
    <citation type="submission" date="2020-08" db="EMBL/GenBank/DDBJ databases">
        <title>Functional genomics of gut bacteria from endangered species of beetles.</title>
        <authorList>
            <person name="Carlos-Shanley C."/>
        </authorList>
    </citation>
    <scope>NUCLEOTIDE SEQUENCE [LARGE SCALE GENOMIC DNA]</scope>
    <source>
        <strain evidence="4 5">S00224</strain>
    </source>
</reference>
<feature type="domain" description="Glycosyl hydrolase family 95 catalytic" evidence="3">
    <location>
        <begin position="301"/>
        <end position="698"/>
    </location>
</feature>
<dbReference type="InterPro" id="IPR049053">
    <property type="entry name" value="AFCA-like_C"/>
</dbReference>
<dbReference type="AlphaFoldDB" id="A0A7W7K2D7"/>
<dbReference type="RefSeq" id="WP_260396067.1">
    <property type="nucleotide sequence ID" value="NZ_JACHLN010000002.1"/>
</dbReference>
<dbReference type="Gene3D" id="1.50.10.10">
    <property type="match status" value="1"/>
</dbReference>
<dbReference type="InterPro" id="IPR054363">
    <property type="entry name" value="GH95_cat"/>
</dbReference>
<dbReference type="Proteomes" id="UP000575241">
    <property type="component" value="Unassembled WGS sequence"/>
</dbReference>
<dbReference type="InterPro" id="IPR016518">
    <property type="entry name" value="Alpha-L-fucosidase"/>
</dbReference>
<proteinExistence type="predicted"/>
<dbReference type="Pfam" id="PF14498">
    <property type="entry name" value="Glyco_hyd_65N_2"/>
    <property type="match status" value="1"/>
</dbReference>
<dbReference type="PIRSF" id="PIRSF007663">
    <property type="entry name" value="UCP007663"/>
    <property type="match status" value="1"/>
</dbReference>
<dbReference type="Pfam" id="PF22124">
    <property type="entry name" value="Glyco_hydro_95_cat"/>
    <property type="match status" value="1"/>
</dbReference>